<accession>U2QP80</accession>
<dbReference type="AlphaFoldDB" id="U2QP80"/>
<dbReference type="EMBL" id="ACVN02000145">
    <property type="protein sequence ID" value="ERK57994.1"/>
    <property type="molecule type" value="Genomic_DNA"/>
</dbReference>
<sequence>MTPSSSPRSGAPKQPKTTQTGQDELEEGPVTGLIESQRRPRHLHNTDQYGRVAAVTTAGCVTAAASNSTICWSGAVSPALPAAINETGPASSWAEPRCSTTRLVRPSLATICTAVAPDAVLTLRKNGPTHRIPPRHQ</sequence>
<protein>
    <submittedName>
        <fullName evidence="2">Uncharacterized protein</fullName>
    </submittedName>
</protein>
<evidence type="ECO:0000256" key="1">
    <source>
        <dbReference type="SAM" id="MobiDB-lite"/>
    </source>
</evidence>
<proteinExistence type="predicted"/>
<feature type="region of interest" description="Disordered" evidence="1">
    <location>
        <begin position="1"/>
        <end position="47"/>
    </location>
</feature>
<reference evidence="2" key="1">
    <citation type="submission" date="2013-08" db="EMBL/GenBank/DDBJ databases">
        <authorList>
            <person name="Durkin A.S."/>
            <person name="Haft D.R."/>
            <person name="McCorrison J."/>
            <person name="Torralba M."/>
            <person name="Gillis M."/>
            <person name="Haft D.H."/>
            <person name="Methe B."/>
            <person name="Sutton G."/>
            <person name="Nelson K.E."/>
        </authorList>
    </citation>
    <scope>NUCLEOTIDE SEQUENCE [LARGE SCALE GENOMIC DNA]</scope>
    <source>
        <strain evidence="2">F0233</strain>
    </source>
</reference>
<dbReference type="Proteomes" id="UP000017052">
    <property type="component" value="Unassembled WGS sequence"/>
</dbReference>
<organism evidence="2 3">
    <name type="scientific">Propionibacterium acidifaciens F0233</name>
    <dbReference type="NCBI Taxonomy" id="553198"/>
    <lineage>
        <taxon>Bacteria</taxon>
        <taxon>Bacillati</taxon>
        <taxon>Actinomycetota</taxon>
        <taxon>Actinomycetes</taxon>
        <taxon>Propionibacteriales</taxon>
        <taxon>Propionibacteriaceae</taxon>
        <taxon>Propionibacterium</taxon>
    </lineage>
</organism>
<gene>
    <name evidence="2" type="ORF">HMPREF0682_2883</name>
</gene>
<name>U2QP80_9ACTN</name>
<comment type="caution">
    <text evidence="2">The sequence shown here is derived from an EMBL/GenBank/DDBJ whole genome shotgun (WGS) entry which is preliminary data.</text>
</comment>
<evidence type="ECO:0000313" key="2">
    <source>
        <dbReference type="EMBL" id="ERK57994.1"/>
    </source>
</evidence>
<evidence type="ECO:0000313" key="3">
    <source>
        <dbReference type="Proteomes" id="UP000017052"/>
    </source>
</evidence>
<keyword evidence="3" id="KW-1185">Reference proteome</keyword>